<feature type="region of interest" description="Disordered" evidence="8">
    <location>
        <begin position="607"/>
        <end position="630"/>
    </location>
</feature>
<keyword evidence="6" id="KW-0539">Nucleus</keyword>
<keyword evidence="9" id="KW-1185">Reference proteome</keyword>
<dbReference type="RefSeq" id="XP_011073172.1">
    <property type="nucleotide sequence ID" value="XM_011074870.2"/>
</dbReference>
<keyword evidence="3" id="KW-0227">DNA damage</keyword>
<feature type="region of interest" description="Disordered" evidence="8">
    <location>
        <begin position="389"/>
        <end position="507"/>
    </location>
</feature>
<sequence>MAASSSQERTGIPFSDLDPSVVEWLKKELIEGGNGLLKPCGSTEELLSKLDEFEDLLSHMVQNFKNLVEVELQPAKEALIAGELMRHAEMDVRVSAASCISEIIRITAPDEPYAEDQMKEFFQLANSAFEKLACMSGRAYSKAVSILQTISYSRSCVVMLDLELYDIVQQMFHLFLDGIRASHSDVIFSNMENIMTVVIRSSGDSDELSLELVKILLARLKKENHNVSPVAMQLAEKTFRNCSDDIKTYLPEAVQCLGNPVEDYAEVVASLFQEATQRENMGSEDIGIDASCHEEAGIAVEGGLSNSAEDNKTENLTVDENLNENRQTTAHVCAEPEHLGSPKQIQQEPESDNVPIPEKRSRKPNSLIKPEEGYDPFWMFCKWTSVEGSHCRRHRRKRQRHPLKTMISKESNLSSSPDGEQSSGPISGKANTIKKQSEKGSLAKIPPEEKSRGVTVVSEDVTRDIIVKTPTSSSSPISSKGEALPRKVSNSQHKKRKSTAAKKEASKVKDVSRCLGEELVGCKLEVWWPLDGVFYEGKVTSFDHLNKMHRVDYTDGQHEILDLTKECWQLLRDDNLSGHEEKIVAAPSASTETPWSNFASLRLNDRGKKLSHRSKRKKKVAGGSNRMNPC</sequence>
<dbReference type="GO" id="GO:0000785">
    <property type="term" value="C:chromatin"/>
    <property type="evidence" value="ECO:0007669"/>
    <property type="project" value="TreeGrafter"/>
</dbReference>
<evidence type="ECO:0000256" key="6">
    <source>
        <dbReference type="ARBA" id="ARBA00023242"/>
    </source>
</evidence>
<accession>A0A6I9SUT7</accession>
<dbReference type="Gene3D" id="1.25.10.10">
    <property type="entry name" value="Leucine-rich Repeat Variant"/>
    <property type="match status" value="1"/>
</dbReference>
<dbReference type="KEGG" id="sind:105158208"/>
<dbReference type="InterPro" id="IPR011989">
    <property type="entry name" value="ARM-like"/>
</dbReference>
<dbReference type="SUPFAM" id="SSF48371">
    <property type="entry name" value="ARM repeat"/>
    <property type="match status" value="1"/>
</dbReference>
<dbReference type="GO" id="GO:0035825">
    <property type="term" value="P:homologous recombination"/>
    <property type="evidence" value="ECO:0007669"/>
    <property type="project" value="UniProtKB-ARBA"/>
</dbReference>
<dbReference type="OrthoDB" id="912499at2759"/>
<reference evidence="10 11" key="1">
    <citation type="submission" date="2025-04" db="UniProtKB">
        <authorList>
            <consortium name="RefSeq"/>
        </authorList>
    </citation>
    <scope>IDENTIFICATION</scope>
</reference>
<keyword evidence="7" id="KW-0131">Cell cycle</keyword>
<evidence type="ECO:0000256" key="2">
    <source>
        <dbReference type="ARBA" id="ARBA00022618"/>
    </source>
</evidence>
<evidence type="ECO:0000256" key="7">
    <source>
        <dbReference type="ARBA" id="ARBA00023306"/>
    </source>
</evidence>
<dbReference type="SUPFAM" id="SSF63748">
    <property type="entry name" value="Tudor/PWWP/MBT"/>
    <property type="match status" value="1"/>
</dbReference>
<evidence type="ECO:0000256" key="4">
    <source>
        <dbReference type="ARBA" id="ARBA00022776"/>
    </source>
</evidence>
<feature type="compositionally biased region" description="Basic residues" evidence="8">
    <location>
        <begin position="391"/>
        <end position="403"/>
    </location>
</feature>
<dbReference type="Pfam" id="PF20168">
    <property type="entry name" value="PDS5"/>
    <property type="match status" value="1"/>
</dbReference>
<keyword evidence="4" id="KW-0498">Mitosis</keyword>
<dbReference type="GO" id="GO:0051301">
    <property type="term" value="P:cell division"/>
    <property type="evidence" value="ECO:0007669"/>
    <property type="project" value="UniProtKB-KW"/>
</dbReference>
<dbReference type="GO" id="GO:0006281">
    <property type="term" value="P:DNA repair"/>
    <property type="evidence" value="ECO:0007669"/>
    <property type="project" value="UniProtKB-KW"/>
</dbReference>
<feature type="compositionally biased region" description="Basic residues" evidence="8">
    <location>
        <begin position="609"/>
        <end position="620"/>
    </location>
</feature>
<dbReference type="InterPro" id="IPR016024">
    <property type="entry name" value="ARM-type_fold"/>
</dbReference>
<dbReference type="AlphaFoldDB" id="A0A6I9SUT7"/>
<gene>
    <name evidence="10 11 12" type="primary">LOC105158208</name>
</gene>
<evidence type="ECO:0000313" key="12">
    <source>
        <dbReference type="RefSeq" id="XP_011073174.1"/>
    </source>
</evidence>
<dbReference type="Proteomes" id="UP000504604">
    <property type="component" value="Linkage group LG3"/>
</dbReference>
<organism evidence="9 12">
    <name type="scientific">Sesamum indicum</name>
    <name type="common">Oriental sesame</name>
    <name type="synonym">Sesamum orientale</name>
    <dbReference type="NCBI Taxonomy" id="4182"/>
    <lineage>
        <taxon>Eukaryota</taxon>
        <taxon>Viridiplantae</taxon>
        <taxon>Streptophyta</taxon>
        <taxon>Embryophyta</taxon>
        <taxon>Tracheophyta</taxon>
        <taxon>Spermatophyta</taxon>
        <taxon>Magnoliopsida</taxon>
        <taxon>eudicotyledons</taxon>
        <taxon>Gunneridae</taxon>
        <taxon>Pentapetalae</taxon>
        <taxon>asterids</taxon>
        <taxon>lamiids</taxon>
        <taxon>Lamiales</taxon>
        <taxon>Pedaliaceae</taxon>
        <taxon>Sesamum</taxon>
    </lineage>
</organism>
<dbReference type="GeneID" id="105158208"/>
<feature type="region of interest" description="Disordered" evidence="8">
    <location>
        <begin position="337"/>
        <end position="369"/>
    </location>
</feature>
<dbReference type="PANTHER" id="PTHR12663">
    <property type="entry name" value="ANDROGEN INDUCED INHIBITOR OF PROLIFERATION AS3 / PDS5-RELATED"/>
    <property type="match status" value="1"/>
</dbReference>
<dbReference type="PANTHER" id="PTHR12663:SF62">
    <property type="match status" value="1"/>
</dbReference>
<evidence type="ECO:0000256" key="3">
    <source>
        <dbReference type="ARBA" id="ARBA00022763"/>
    </source>
</evidence>
<evidence type="ECO:0000313" key="11">
    <source>
        <dbReference type="RefSeq" id="XP_011073173.1"/>
    </source>
</evidence>
<feature type="compositionally biased region" description="Low complexity" evidence="8">
    <location>
        <begin position="469"/>
        <end position="479"/>
    </location>
</feature>
<keyword evidence="2" id="KW-0132">Cell division</keyword>
<protein>
    <submittedName>
        <fullName evidence="10 11">Uncharacterized protein LOC105158208 isoform X1</fullName>
    </submittedName>
</protein>
<evidence type="ECO:0000256" key="8">
    <source>
        <dbReference type="SAM" id="MobiDB-lite"/>
    </source>
</evidence>
<evidence type="ECO:0000313" key="9">
    <source>
        <dbReference type="Proteomes" id="UP000504604"/>
    </source>
</evidence>
<dbReference type="Gene3D" id="2.30.30.140">
    <property type="match status" value="1"/>
</dbReference>
<proteinExistence type="predicted"/>
<keyword evidence="5" id="KW-0234">DNA repair</keyword>
<evidence type="ECO:0000256" key="5">
    <source>
        <dbReference type="ARBA" id="ARBA00023204"/>
    </source>
</evidence>
<name>A0A6I9SUT7_SESIN</name>
<feature type="compositionally biased region" description="Polar residues" evidence="8">
    <location>
        <begin position="408"/>
        <end position="434"/>
    </location>
</feature>
<dbReference type="GO" id="GO:0007064">
    <property type="term" value="P:mitotic sister chromatid cohesion"/>
    <property type="evidence" value="ECO:0007669"/>
    <property type="project" value="InterPro"/>
</dbReference>
<evidence type="ECO:0000313" key="10">
    <source>
        <dbReference type="RefSeq" id="XP_011073172.1"/>
    </source>
</evidence>
<comment type="subcellular location">
    <subcellularLocation>
        <location evidence="1">Nucleus</location>
    </subcellularLocation>
</comment>
<dbReference type="RefSeq" id="XP_011073173.1">
    <property type="nucleotide sequence ID" value="XM_011074871.2"/>
</dbReference>
<dbReference type="RefSeq" id="XP_011073174.1">
    <property type="nucleotide sequence ID" value="XM_011074872.2"/>
</dbReference>
<evidence type="ECO:0000256" key="1">
    <source>
        <dbReference type="ARBA" id="ARBA00004123"/>
    </source>
</evidence>
<dbReference type="GO" id="GO:0005634">
    <property type="term" value="C:nucleus"/>
    <property type="evidence" value="ECO:0007669"/>
    <property type="project" value="UniProtKB-SubCell"/>
</dbReference>
<dbReference type="InterPro" id="IPR039776">
    <property type="entry name" value="Pds5"/>
</dbReference>
<dbReference type="CDD" id="cd20404">
    <property type="entry name" value="Tudor_Agenet_AtEML-like"/>
    <property type="match status" value="1"/>
</dbReference>